<evidence type="ECO:0000256" key="3">
    <source>
        <dbReference type="ARBA" id="ARBA00022692"/>
    </source>
</evidence>
<dbReference type="Pfam" id="PF01184">
    <property type="entry name" value="Gpr1_Fun34_YaaH"/>
    <property type="match status" value="1"/>
</dbReference>
<evidence type="ECO:0000256" key="7">
    <source>
        <dbReference type="SAM" id="Phobius"/>
    </source>
</evidence>
<comment type="subcellular location">
    <subcellularLocation>
        <location evidence="1">Membrane</location>
        <topology evidence="1">Multi-pass membrane protein</topology>
    </subcellularLocation>
</comment>
<sequence length="284" mass="30249">MAEYPTHNGSNHSQLDKHMSPDEALRKIQTSGSIAISPELFEKLYLSPQNKVKGELRKTFANPTPIGLIGFITCLGPLACDLMGWRGAGELGAASIPCFFFFGGVLMITGGLLEFFLGNTFSAVVFFTFGGFWLSLGGTLLPQFGAYAAYAPADAVSPAAGLKTQGFNASFGFFILSMTMLCFVFLICALRTNIVYVIIFTTLTLTAGFITGAYWAMAADYAANAAFAERLLVAAGACSFVTTACGWWLLLGIMLASVDFPLALPVGDLSTVIRGASERRKSAV</sequence>
<dbReference type="GO" id="GO:0015123">
    <property type="term" value="F:acetate transmembrane transporter activity"/>
    <property type="evidence" value="ECO:0007669"/>
    <property type="project" value="TreeGrafter"/>
</dbReference>
<evidence type="ECO:0000313" key="9">
    <source>
        <dbReference type="Proteomes" id="UP000829685"/>
    </source>
</evidence>
<evidence type="ECO:0000313" key="8">
    <source>
        <dbReference type="EMBL" id="KAI1869386.1"/>
    </source>
</evidence>
<dbReference type="PANTHER" id="PTHR31123:SF4">
    <property type="entry name" value="PROTEIN ALCS"/>
    <property type="match status" value="1"/>
</dbReference>
<feature type="transmembrane region" description="Helical" evidence="7">
    <location>
        <begin position="91"/>
        <end position="117"/>
    </location>
</feature>
<feature type="transmembrane region" description="Helical" evidence="7">
    <location>
        <begin position="231"/>
        <end position="251"/>
    </location>
</feature>
<evidence type="ECO:0000256" key="5">
    <source>
        <dbReference type="ARBA" id="ARBA00023136"/>
    </source>
</evidence>
<proteinExistence type="inferred from homology"/>
<dbReference type="OrthoDB" id="3648309at2759"/>
<name>A0A9P9WL68_9PEZI</name>
<evidence type="ECO:0008006" key="10">
    <source>
        <dbReference type="Google" id="ProtNLM"/>
    </source>
</evidence>
<accession>A0A9P9WL68</accession>
<dbReference type="EMBL" id="JAFIMR010000015">
    <property type="protein sequence ID" value="KAI1869386.1"/>
    <property type="molecule type" value="Genomic_DNA"/>
</dbReference>
<comment type="similarity">
    <text evidence="2">Belongs to the acetate uptake transporter (AceTr) (TC 2.A.96) family.</text>
</comment>
<keyword evidence="5 7" id="KW-0472">Membrane</keyword>
<keyword evidence="9" id="KW-1185">Reference proteome</keyword>
<feature type="transmembrane region" description="Helical" evidence="7">
    <location>
        <begin position="194"/>
        <end position="216"/>
    </location>
</feature>
<dbReference type="PANTHER" id="PTHR31123">
    <property type="entry name" value="ACCUMULATION OF DYADS PROTEIN 2-RELATED"/>
    <property type="match status" value="1"/>
</dbReference>
<feature type="transmembrane region" description="Helical" evidence="7">
    <location>
        <begin position="66"/>
        <end position="85"/>
    </location>
</feature>
<reference evidence="8" key="1">
    <citation type="submission" date="2021-03" db="EMBL/GenBank/DDBJ databases">
        <title>Revisited historic fungal species revealed as producer of novel bioactive compounds through whole genome sequencing and comparative genomics.</title>
        <authorList>
            <person name="Vignolle G.A."/>
            <person name="Hochenegger N."/>
            <person name="Mach R.L."/>
            <person name="Mach-Aigner A.R."/>
            <person name="Javad Rahimi M."/>
            <person name="Salim K.A."/>
            <person name="Chan C.M."/>
            <person name="Lim L.B.L."/>
            <person name="Cai F."/>
            <person name="Druzhinina I.S."/>
            <person name="U'Ren J.M."/>
            <person name="Derntl C."/>
        </authorList>
    </citation>
    <scope>NUCLEOTIDE SEQUENCE</scope>
    <source>
        <strain evidence="8">TUCIM 5799</strain>
    </source>
</reference>
<keyword evidence="3 7" id="KW-0812">Transmembrane</keyword>
<dbReference type="Proteomes" id="UP000829685">
    <property type="component" value="Unassembled WGS sequence"/>
</dbReference>
<evidence type="ECO:0000256" key="2">
    <source>
        <dbReference type="ARBA" id="ARBA00005587"/>
    </source>
</evidence>
<evidence type="ECO:0000256" key="4">
    <source>
        <dbReference type="ARBA" id="ARBA00022989"/>
    </source>
</evidence>
<gene>
    <name evidence="8" type="ORF">JX265_006476</name>
</gene>
<dbReference type="InterPro" id="IPR051633">
    <property type="entry name" value="AceTr"/>
</dbReference>
<evidence type="ECO:0000256" key="1">
    <source>
        <dbReference type="ARBA" id="ARBA00004141"/>
    </source>
</evidence>
<comment type="caution">
    <text evidence="8">The sequence shown here is derived from an EMBL/GenBank/DDBJ whole genome shotgun (WGS) entry which is preliminary data.</text>
</comment>
<dbReference type="GO" id="GO:0005886">
    <property type="term" value="C:plasma membrane"/>
    <property type="evidence" value="ECO:0007669"/>
    <property type="project" value="TreeGrafter"/>
</dbReference>
<organism evidence="8 9">
    <name type="scientific">Neoarthrinium moseri</name>
    <dbReference type="NCBI Taxonomy" id="1658444"/>
    <lineage>
        <taxon>Eukaryota</taxon>
        <taxon>Fungi</taxon>
        <taxon>Dikarya</taxon>
        <taxon>Ascomycota</taxon>
        <taxon>Pezizomycotina</taxon>
        <taxon>Sordariomycetes</taxon>
        <taxon>Xylariomycetidae</taxon>
        <taxon>Amphisphaeriales</taxon>
        <taxon>Apiosporaceae</taxon>
        <taxon>Neoarthrinium</taxon>
    </lineage>
</organism>
<dbReference type="AlphaFoldDB" id="A0A9P9WL68"/>
<evidence type="ECO:0000256" key="6">
    <source>
        <dbReference type="SAM" id="MobiDB-lite"/>
    </source>
</evidence>
<dbReference type="InterPro" id="IPR000791">
    <property type="entry name" value="Gpr1/Fun34/SatP-like"/>
</dbReference>
<feature type="region of interest" description="Disordered" evidence="6">
    <location>
        <begin position="1"/>
        <end position="20"/>
    </location>
</feature>
<feature type="transmembrane region" description="Helical" evidence="7">
    <location>
        <begin position="124"/>
        <end position="149"/>
    </location>
</feature>
<protein>
    <recommendedName>
        <fullName evidence="10">GPR1/FUN34/YaaH-class plasma membrane protein</fullName>
    </recommendedName>
</protein>
<feature type="transmembrane region" description="Helical" evidence="7">
    <location>
        <begin position="169"/>
        <end position="187"/>
    </location>
</feature>
<keyword evidence="4 7" id="KW-1133">Transmembrane helix</keyword>